<dbReference type="OrthoDB" id="5298564at2"/>
<dbReference type="Proteomes" id="UP000199570">
    <property type="component" value="Unassembled WGS sequence"/>
</dbReference>
<gene>
    <name evidence="1" type="ORF">SAMN04490195_2507</name>
</gene>
<dbReference type="Pfam" id="PF07813">
    <property type="entry name" value="LTXXQ"/>
    <property type="match status" value="1"/>
</dbReference>
<keyword evidence="2" id="KW-1185">Reference proteome</keyword>
<dbReference type="EMBL" id="FNKJ01000003">
    <property type="protein sequence ID" value="SDQ95790.1"/>
    <property type="molecule type" value="Genomic_DNA"/>
</dbReference>
<dbReference type="AlphaFoldDB" id="A0A1H1F4H7"/>
<dbReference type="RefSeq" id="WP_090327318.1">
    <property type="nucleotide sequence ID" value="NZ_FNKJ01000003.1"/>
</dbReference>
<protein>
    <submittedName>
        <fullName evidence="1">LTXXQ motif family protein</fullName>
    </submittedName>
</protein>
<organism evidence="1 2">
    <name type="scientific">Pseudomonas moorei</name>
    <dbReference type="NCBI Taxonomy" id="395599"/>
    <lineage>
        <taxon>Bacteria</taxon>
        <taxon>Pseudomonadati</taxon>
        <taxon>Pseudomonadota</taxon>
        <taxon>Gammaproteobacteria</taxon>
        <taxon>Pseudomonadales</taxon>
        <taxon>Pseudomonadaceae</taxon>
        <taxon>Pseudomonas</taxon>
    </lineage>
</organism>
<evidence type="ECO:0000313" key="2">
    <source>
        <dbReference type="Proteomes" id="UP000199570"/>
    </source>
</evidence>
<dbReference type="InterPro" id="IPR012899">
    <property type="entry name" value="LTXXQ"/>
</dbReference>
<reference evidence="2" key="1">
    <citation type="submission" date="2016-10" db="EMBL/GenBank/DDBJ databases">
        <authorList>
            <person name="Varghese N."/>
            <person name="Submissions S."/>
        </authorList>
    </citation>
    <scope>NUCLEOTIDE SEQUENCE [LARGE SCALE GENOMIC DNA]</scope>
    <source>
        <strain evidence="2">BS3775</strain>
    </source>
</reference>
<name>A0A1H1F4H7_9PSED</name>
<dbReference type="GO" id="GO:0042597">
    <property type="term" value="C:periplasmic space"/>
    <property type="evidence" value="ECO:0007669"/>
    <property type="project" value="InterPro"/>
</dbReference>
<proteinExistence type="predicted"/>
<sequence>MNRSRLIGLCVLIAASVLLSPSTSVFANPSMTMPGAMAQQQPDFDWLEQTQQTLDGLKGKLDLKPEQLPAWDAWATAVMADAHQQLEKGTGAVGAMAPAQNMLNDETTPERMARGIAILRAQADWMQAHLVRLDAAQVRTKTFYETLDKEQKTIFDLFWTVIHHRANEQNDWPMPIHMPWSAVDDEPDDAGTP</sequence>
<accession>A0A1H1F4H7</accession>
<evidence type="ECO:0000313" key="1">
    <source>
        <dbReference type="EMBL" id="SDQ95790.1"/>
    </source>
</evidence>